<dbReference type="AlphaFoldDB" id="A0A3C1KQD7"/>
<feature type="transmembrane region" description="Helical" evidence="1">
    <location>
        <begin position="140"/>
        <end position="159"/>
    </location>
</feature>
<feature type="transmembrane region" description="Helical" evidence="1">
    <location>
        <begin position="108"/>
        <end position="128"/>
    </location>
</feature>
<proteinExistence type="predicted"/>
<keyword evidence="1" id="KW-1133">Transmembrane helix</keyword>
<feature type="transmembrane region" description="Helical" evidence="1">
    <location>
        <begin position="179"/>
        <end position="198"/>
    </location>
</feature>
<keyword evidence="1" id="KW-0472">Membrane</keyword>
<keyword evidence="1" id="KW-0812">Transmembrane</keyword>
<organism evidence="2 3">
    <name type="scientific">Haliea salexigens</name>
    <dbReference type="NCBI Taxonomy" id="287487"/>
    <lineage>
        <taxon>Bacteria</taxon>
        <taxon>Pseudomonadati</taxon>
        <taxon>Pseudomonadota</taxon>
        <taxon>Gammaproteobacteria</taxon>
        <taxon>Cellvibrionales</taxon>
        <taxon>Halieaceae</taxon>
        <taxon>Haliea</taxon>
    </lineage>
</organism>
<evidence type="ECO:0000313" key="2">
    <source>
        <dbReference type="EMBL" id="HAN28564.1"/>
    </source>
</evidence>
<sequence>MDNILEPTVTTRDGIQIRTVAAAHAALAIILLALFAAANNWYQSSSLILAAVLGVVSGAAAGAIICTLVHEWFHYLGALAARGQHSRPARLALFAFEWDFKSNNRHQFLVMSYAGTLGSLVAIALFAINIPAETPGSIALLSASVGSLFFAGGIEWPVIARVHAGGDPLGELSRTTPGIVKRSATIGLVALLITAYALA</sequence>
<reference evidence="2 3" key="1">
    <citation type="journal article" date="2018" name="Nat. Biotechnol.">
        <title>A standardized bacterial taxonomy based on genome phylogeny substantially revises the tree of life.</title>
        <authorList>
            <person name="Parks D.H."/>
            <person name="Chuvochina M."/>
            <person name="Waite D.W."/>
            <person name="Rinke C."/>
            <person name="Skarshewski A."/>
            <person name="Chaumeil P.A."/>
            <person name="Hugenholtz P."/>
        </authorList>
    </citation>
    <scope>NUCLEOTIDE SEQUENCE [LARGE SCALE GENOMIC DNA]</scope>
    <source>
        <strain evidence="2">UBA9158</strain>
    </source>
</reference>
<feature type="transmembrane region" description="Helical" evidence="1">
    <location>
        <begin position="15"/>
        <end position="35"/>
    </location>
</feature>
<dbReference type="EMBL" id="DMND01000174">
    <property type="protein sequence ID" value="HAN28564.1"/>
    <property type="molecule type" value="Genomic_DNA"/>
</dbReference>
<feature type="transmembrane region" description="Helical" evidence="1">
    <location>
        <begin position="47"/>
        <end position="70"/>
    </location>
</feature>
<evidence type="ECO:0000313" key="3">
    <source>
        <dbReference type="Proteomes" id="UP000259273"/>
    </source>
</evidence>
<dbReference type="Proteomes" id="UP000259273">
    <property type="component" value="Unassembled WGS sequence"/>
</dbReference>
<accession>A0A3C1KQD7</accession>
<name>A0A3C1KQD7_9GAMM</name>
<evidence type="ECO:0000256" key="1">
    <source>
        <dbReference type="SAM" id="Phobius"/>
    </source>
</evidence>
<comment type="caution">
    <text evidence="2">The sequence shown here is derived from an EMBL/GenBank/DDBJ whole genome shotgun (WGS) entry which is preliminary data.</text>
</comment>
<gene>
    <name evidence="2" type="ORF">DCP75_12735</name>
</gene>
<protein>
    <submittedName>
        <fullName evidence="2">Uncharacterized protein</fullName>
    </submittedName>
</protein>
<dbReference type="STRING" id="1121937.GCA_000423125_00428"/>